<dbReference type="RefSeq" id="WP_188216005.1">
    <property type="nucleotide sequence ID" value="NZ_BAABGH010000005.1"/>
</dbReference>
<evidence type="ECO:0000313" key="3">
    <source>
        <dbReference type="Proteomes" id="UP000602057"/>
    </source>
</evidence>
<evidence type="ECO:0000256" key="1">
    <source>
        <dbReference type="SAM" id="Phobius"/>
    </source>
</evidence>
<keyword evidence="1" id="KW-1133">Transmembrane helix</keyword>
<accession>A0A8J6Q947</accession>
<name>A0A8J6Q947_9FLAO</name>
<keyword evidence="1" id="KW-0812">Transmembrane</keyword>
<feature type="transmembrane region" description="Helical" evidence="1">
    <location>
        <begin position="7"/>
        <end position="25"/>
    </location>
</feature>
<proteinExistence type="predicted"/>
<organism evidence="2 3">
    <name type="scientific">Aestuariibaculum suncheonense</name>
    <dbReference type="NCBI Taxonomy" id="1028745"/>
    <lineage>
        <taxon>Bacteria</taxon>
        <taxon>Pseudomonadati</taxon>
        <taxon>Bacteroidota</taxon>
        <taxon>Flavobacteriia</taxon>
        <taxon>Flavobacteriales</taxon>
        <taxon>Flavobacteriaceae</taxon>
    </lineage>
</organism>
<evidence type="ECO:0008006" key="4">
    <source>
        <dbReference type="Google" id="ProtNLM"/>
    </source>
</evidence>
<keyword evidence="1" id="KW-0472">Membrane</keyword>
<protein>
    <recommendedName>
        <fullName evidence="4">DUF4258 domain-containing protein</fullName>
    </recommendedName>
</protein>
<dbReference type="EMBL" id="JACVXC010000003">
    <property type="protein sequence ID" value="MBD0835510.1"/>
    <property type="molecule type" value="Genomic_DNA"/>
</dbReference>
<reference evidence="2" key="1">
    <citation type="journal article" date="2013" name="Int. J. Syst. Evol. Microbiol.">
        <title>Aestuariibaculum suncheonense gen. nov., sp. nov., a marine bacterium of the family Flavobacteriaceae isolated from a tidal flat and emended descriptions of the genera Gaetbulibacter and Tamlana.</title>
        <authorList>
            <person name="Jeong S.H."/>
            <person name="Park M.S."/>
            <person name="Jin H.M."/>
            <person name="Lee K."/>
            <person name="Park W."/>
            <person name="Jeon C.O."/>
        </authorList>
    </citation>
    <scope>NUCLEOTIDE SEQUENCE</scope>
    <source>
        <strain evidence="2">SC17</strain>
    </source>
</reference>
<reference evidence="2" key="2">
    <citation type="submission" date="2020-09" db="EMBL/GenBank/DDBJ databases">
        <authorList>
            <person name="Wu Z."/>
        </authorList>
    </citation>
    <scope>NUCLEOTIDE SEQUENCE</scope>
    <source>
        <strain evidence="2">SC17</strain>
    </source>
</reference>
<evidence type="ECO:0000313" key="2">
    <source>
        <dbReference type="EMBL" id="MBD0835510.1"/>
    </source>
</evidence>
<dbReference type="Proteomes" id="UP000602057">
    <property type="component" value="Unassembled WGS sequence"/>
</dbReference>
<keyword evidence="3" id="KW-1185">Reference proteome</keyword>
<dbReference type="AlphaFoldDB" id="A0A8J6Q947"/>
<sequence length="116" mass="13156">MKLIQRIGYYLGGFSFGLIILAFFLNGKKVSCSYGPDARVLKNIRQKQIVYPSNNQDTLAINYILKKGDVNFSESDTRKEPCGLYVVDGEYQEKEIKLTIENCDSIATITSIKYNN</sequence>
<comment type="caution">
    <text evidence="2">The sequence shown here is derived from an EMBL/GenBank/DDBJ whole genome shotgun (WGS) entry which is preliminary data.</text>
</comment>
<gene>
    <name evidence="2" type="ORF">ICJ84_08690</name>
</gene>